<dbReference type="PANTHER" id="PTHR30290">
    <property type="entry name" value="PERIPLASMIC BINDING COMPONENT OF ABC TRANSPORTER"/>
    <property type="match status" value="1"/>
</dbReference>
<name>A0A8B3RIN3_BIFAN</name>
<dbReference type="GO" id="GO:0042597">
    <property type="term" value="C:periplasmic space"/>
    <property type="evidence" value="ECO:0007669"/>
    <property type="project" value="UniProtKB-ARBA"/>
</dbReference>
<feature type="transmembrane region" description="Helical" evidence="2">
    <location>
        <begin position="89"/>
        <end position="108"/>
    </location>
</feature>
<dbReference type="Gene3D" id="3.40.190.10">
    <property type="entry name" value="Periplasmic binding protein-like II"/>
    <property type="match status" value="1"/>
</dbReference>
<dbReference type="Gene3D" id="3.10.105.10">
    <property type="entry name" value="Dipeptide-binding Protein, Domain 3"/>
    <property type="match status" value="1"/>
</dbReference>
<feature type="region of interest" description="Disordered" evidence="1">
    <location>
        <begin position="1"/>
        <end position="83"/>
    </location>
</feature>
<reference evidence="4 5" key="1">
    <citation type="journal article" date="2019" name="Appl. Environ. Microbiol.">
        <title>Dissecting the evolutionary development of the Bifidobacterium animalis species through comparative genomics analyses.</title>
        <authorList>
            <person name="Lugli G.A."/>
            <person name="Mancino W."/>
            <person name="Milani C."/>
            <person name="Duranti S."/>
            <person name="Mancabelli L."/>
            <person name="Napoli S."/>
            <person name="Mangifesta M."/>
            <person name="Viappiani A."/>
            <person name="Anzalone R."/>
            <person name="Longhi G."/>
            <person name="van Sinderen D."/>
            <person name="Ventura M."/>
            <person name="Turroni F."/>
        </authorList>
    </citation>
    <scope>NUCLEOTIDE SEQUENCE [LARGE SCALE GENOMIC DNA]</scope>
    <source>
        <strain evidence="4 5">2011B</strain>
    </source>
</reference>
<comment type="caution">
    <text evidence="4">The sequence shown here is derived from an EMBL/GenBank/DDBJ whole genome shotgun (WGS) entry which is preliminary data.</text>
</comment>
<dbReference type="Pfam" id="PF00496">
    <property type="entry name" value="SBP_bac_5"/>
    <property type="match status" value="1"/>
</dbReference>
<evidence type="ECO:0000313" key="5">
    <source>
        <dbReference type="Proteomes" id="UP000293613"/>
    </source>
</evidence>
<keyword evidence="2" id="KW-1133">Transmembrane helix</keyword>
<evidence type="ECO:0000256" key="2">
    <source>
        <dbReference type="SAM" id="Phobius"/>
    </source>
</evidence>
<organism evidence="4 5">
    <name type="scientific">Bifidobacterium animalis subsp. lactis</name>
    <name type="common">Bifidobacterium lactis</name>
    <dbReference type="NCBI Taxonomy" id="302911"/>
    <lineage>
        <taxon>Bacteria</taxon>
        <taxon>Bacillati</taxon>
        <taxon>Actinomycetota</taxon>
        <taxon>Actinomycetes</taxon>
        <taxon>Bifidobacteriales</taxon>
        <taxon>Bifidobacteriaceae</taxon>
        <taxon>Bifidobacterium</taxon>
    </lineage>
</organism>
<gene>
    <name evidence="4" type="ORF">PG2011B_0574</name>
</gene>
<keyword evidence="2" id="KW-0472">Membrane</keyword>
<dbReference type="CDD" id="cd08494">
    <property type="entry name" value="PBP2_NikA_DppA_OppA_like_6"/>
    <property type="match status" value="1"/>
</dbReference>
<dbReference type="Proteomes" id="UP000293613">
    <property type="component" value="Unassembled WGS sequence"/>
</dbReference>
<keyword evidence="2" id="KW-0812">Transmembrane</keyword>
<protein>
    <submittedName>
        <fullName evidence="4">Solute binding protein of ABC transporter system for peptide</fullName>
    </submittedName>
</protein>
<dbReference type="AlphaFoldDB" id="A0A8B3RIN3"/>
<dbReference type="InterPro" id="IPR000914">
    <property type="entry name" value="SBP_5_dom"/>
</dbReference>
<feature type="compositionally biased region" description="Basic and acidic residues" evidence="1">
    <location>
        <begin position="7"/>
        <end position="16"/>
    </location>
</feature>
<dbReference type="GO" id="GO:0043190">
    <property type="term" value="C:ATP-binding cassette (ABC) transporter complex"/>
    <property type="evidence" value="ECO:0007669"/>
    <property type="project" value="InterPro"/>
</dbReference>
<dbReference type="GO" id="GO:1904680">
    <property type="term" value="F:peptide transmembrane transporter activity"/>
    <property type="evidence" value="ECO:0007669"/>
    <property type="project" value="TreeGrafter"/>
</dbReference>
<dbReference type="PIRSF" id="PIRSF002741">
    <property type="entry name" value="MppA"/>
    <property type="match status" value="1"/>
</dbReference>
<dbReference type="InterPro" id="IPR030678">
    <property type="entry name" value="Peptide/Ni-bd"/>
</dbReference>
<feature type="compositionally biased region" description="Basic and acidic residues" evidence="1">
    <location>
        <begin position="352"/>
        <end position="367"/>
    </location>
</feature>
<dbReference type="EMBL" id="RSCO01000017">
    <property type="protein sequence ID" value="RYM95534.1"/>
    <property type="molecule type" value="Genomic_DNA"/>
</dbReference>
<dbReference type="SUPFAM" id="SSF53850">
    <property type="entry name" value="Periplasmic binding protein-like II"/>
    <property type="match status" value="1"/>
</dbReference>
<feature type="region of interest" description="Disordered" evidence="1">
    <location>
        <begin position="352"/>
        <end position="373"/>
    </location>
</feature>
<dbReference type="GO" id="GO:0015833">
    <property type="term" value="P:peptide transport"/>
    <property type="evidence" value="ECO:0007669"/>
    <property type="project" value="TreeGrafter"/>
</dbReference>
<proteinExistence type="predicted"/>
<evidence type="ECO:0000256" key="1">
    <source>
        <dbReference type="SAM" id="MobiDB-lite"/>
    </source>
</evidence>
<sequence length="616" mass="67512">MIAVTDPPRRSTDKTMQHTGPVRPMPHMNIRGTMTEPKNGLQNNNEPKPQNADNASASENKAGNASAASTDASLQAHEKSGNTHSGWKGWVLGAIAVIIVAAIVFAVVNHTRAGKESAIQTGTPAQTVTIGLKLAPTNLDIRNTAGSSLDQVLIGNVYEGLVSRNEENKVVPALAKSWEVSDDGLTYTFHLNKGMHFSNGDELNADDVVWSIQQLEEKQYHDADALRNFKSISAPNADTVVITLTKPYSQLLWALSGRAGLVFDKDAKYVAKTQAVGSGPYKVAKFTPNNSIELVADENYWGSNKPKTKNIVIRYFADDNAAVNALKSGDVQVLAPITYALAESALDARIETKSSDSNGTEHSKESGDPTSRFVVKVGDGTDKYVLAMNNAKGKATADKKVREAIRYAIDHDQLIASRGGVDAKLGGPIPSLDPGYRDLSSKYPHDIEKARELMKQAGYSADHPLKLTLTYPNTYGTELGEQLRSQLKEAYIELKVNVVEFSTWLQDVYTDKDYDLSMVDHNESHDFSQWTRPDYYYGYDNRKVQQLYEEAMGATNDDERDAKLAEAAQTVSEDAAADWLFNYRVATAMGKGVEGFPLNMNQTFMPLAQLTYTPTK</sequence>
<evidence type="ECO:0000259" key="3">
    <source>
        <dbReference type="Pfam" id="PF00496"/>
    </source>
</evidence>
<dbReference type="InterPro" id="IPR039424">
    <property type="entry name" value="SBP_5"/>
</dbReference>
<evidence type="ECO:0000313" key="4">
    <source>
        <dbReference type="EMBL" id="RYM95534.1"/>
    </source>
</evidence>
<feature type="domain" description="Solute-binding protein family 5" evidence="3">
    <location>
        <begin position="169"/>
        <end position="524"/>
    </location>
</feature>
<feature type="compositionally biased region" description="Polar residues" evidence="1">
    <location>
        <begin position="40"/>
        <end position="73"/>
    </location>
</feature>
<accession>A0A8B3RIN3</accession>